<dbReference type="InterPro" id="IPR002276">
    <property type="entry name" value="GPR4_orph"/>
</dbReference>
<feature type="compositionally biased region" description="Basic residues" evidence="13">
    <location>
        <begin position="312"/>
        <end position="324"/>
    </location>
</feature>
<dbReference type="Gene3D" id="1.20.1070.10">
    <property type="entry name" value="Rhodopsin 7-helix transmembrane proteins"/>
    <property type="match status" value="1"/>
</dbReference>
<evidence type="ECO:0000256" key="13">
    <source>
        <dbReference type="SAM" id="MobiDB-lite"/>
    </source>
</evidence>
<keyword evidence="6 12" id="KW-0297">G-protein coupled receptor</keyword>
<feature type="compositionally biased region" description="Basic and acidic residues" evidence="13">
    <location>
        <begin position="302"/>
        <end position="311"/>
    </location>
</feature>
<dbReference type="AlphaFoldDB" id="A0AAW1AWW7"/>
<feature type="compositionally biased region" description="Basic and acidic residues" evidence="13">
    <location>
        <begin position="528"/>
        <end position="537"/>
    </location>
</feature>
<accession>A0AAW1AWW7</accession>
<reference evidence="16 17" key="1">
    <citation type="journal article" date="2024" name="Proc. Natl. Acad. Sci. U.S.A.">
        <title>The genetic regulatory architecture and epigenomic basis for age-related changes in rattlesnake venom.</title>
        <authorList>
            <person name="Hogan M.P."/>
            <person name="Holding M.L."/>
            <person name="Nystrom G.S."/>
            <person name="Colston T.J."/>
            <person name="Bartlett D.A."/>
            <person name="Mason A.J."/>
            <person name="Ellsworth S.A."/>
            <person name="Rautsaw R.M."/>
            <person name="Lawrence K.C."/>
            <person name="Strickland J.L."/>
            <person name="He B."/>
            <person name="Fraser P."/>
            <person name="Margres M.J."/>
            <person name="Gilbert D.M."/>
            <person name="Gibbs H.L."/>
            <person name="Parkinson C.L."/>
            <person name="Rokyta D.R."/>
        </authorList>
    </citation>
    <scope>NUCLEOTIDE SEQUENCE [LARGE SCALE GENOMIC DNA]</scope>
    <source>
        <strain evidence="16">DRR0105</strain>
    </source>
</reference>
<feature type="region of interest" description="Disordered" evidence="13">
    <location>
        <begin position="211"/>
        <end position="230"/>
    </location>
</feature>
<dbReference type="PANTHER" id="PTHR24234">
    <property type="entry name" value="LYSOPHOSPHATIDIC ACID RECEPTOR 5/SPHINGOSYLPHOSPHORYLCHOLINE RECEPTOR"/>
    <property type="match status" value="1"/>
</dbReference>
<keyword evidence="9 12" id="KW-0675">Receptor</keyword>
<protein>
    <submittedName>
        <fullName evidence="16">G-protein coupled receptor 4</fullName>
    </submittedName>
</protein>
<evidence type="ECO:0000313" key="16">
    <source>
        <dbReference type="EMBL" id="KAK9394238.1"/>
    </source>
</evidence>
<feature type="transmembrane region" description="Helical" evidence="14">
    <location>
        <begin position="641"/>
        <end position="660"/>
    </location>
</feature>
<evidence type="ECO:0000256" key="7">
    <source>
        <dbReference type="ARBA" id="ARBA00023136"/>
    </source>
</evidence>
<evidence type="ECO:0000313" key="17">
    <source>
        <dbReference type="Proteomes" id="UP001474421"/>
    </source>
</evidence>
<evidence type="ECO:0000256" key="5">
    <source>
        <dbReference type="ARBA" id="ARBA00022989"/>
    </source>
</evidence>
<evidence type="ECO:0000256" key="14">
    <source>
        <dbReference type="SAM" id="Phobius"/>
    </source>
</evidence>
<dbReference type="CDD" id="cd15366">
    <property type="entry name" value="7tmA_GPR4"/>
    <property type="match status" value="1"/>
</dbReference>
<feature type="compositionally biased region" description="Gly residues" evidence="13">
    <location>
        <begin position="258"/>
        <end position="271"/>
    </location>
</feature>
<dbReference type="InterPro" id="IPR000276">
    <property type="entry name" value="GPCR_Rhodpsn"/>
</dbReference>
<feature type="transmembrane region" description="Helical" evidence="14">
    <location>
        <begin position="769"/>
        <end position="790"/>
    </location>
</feature>
<feature type="transmembrane region" description="Helical" evidence="14">
    <location>
        <begin position="720"/>
        <end position="740"/>
    </location>
</feature>
<comment type="similarity">
    <text evidence="2 12">Belongs to the G-protein coupled receptor 1 family.</text>
</comment>
<dbReference type="PANTHER" id="PTHR24234:SF10">
    <property type="entry name" value="G-PROTEIN COUPLED RECEPTOR 4"/>
    <property type="match status" value="1"/>
</dbReference>
<evidence type="ECO:0000256" key="2">
    <source>
        <dbReference type="ARBA" id="ARBA00010663"/>
    </source>
</evidence>
<evidence type="ECO:0000259" key="15">
    <source>
        <dbReference type="PROSITE" id="PS50262"/>
    </source>
</evidence>
<dbReference type="InterPro" id="IPR017452">
    <property type="entry name" value="GPCR_Rhodpsn_7TM"/>
</dbReference>
<evidence type="ECO:0000256" key="8">
    <source>
        <dbReference type="ARBA" id="ARBA00023157"/>
    </source>
</evidence>
<dbReference type="PROSITE" id="PS50262">
    <property type="entry name" value="G_PROTEIN_RECEP_F1_2"/>
    <property type="match status" value="1"/>
</dbReference>
<feature type="domain" description="G-protein coupled receptors family 1 profile" evidence="15">
    <location>
        <begin position="620"/>
        <end position="872"/>
    </location>
</feature>
<dbReference type="GO" id="GO:0005886">
    <property type="term" value="C:plasma membrane"/>
    <property type="evidence" value="ECO:0007669"/>
    <property type="project" value="UniProtKB-SubCell"/>
</dbReference>
<dbReference type="SUPFAM" id="SSF81321">
    <property type="entry name" value="Family A G protein-coupled receptor-like"/>
    <property type="match status" value="1"/>
</dbReference>
<dbReference type="GO" id="GO:0010447">
    <property type="term" value="P:response to acidic pH"/>
    <property type="evidence" value="ECO:0007669"/>
    <property type="project" value="UniProtKB-ARBA"/>
</dbReference>
<dbReference type="FunFam" id="1.20.1070.10:FF:000065">
    <property type="entry name" value="G-protein coupled receptor 4"/>
    <property type="match status" value="1"/>
</dbReference>
<keyword evidence="5 14" id="KW-1133">Transmembrane helix</keyword>
<keyword evidence="17" id="KW-1185">Reference proteome</keyword>
<comment type="caution">
    <text evidence="16">The sequence shown here is derived from an EMBL/GenBank/DDBJ whole genome shotgun (WGS) entry which is preliminary data.</text>
</comment>
<dbReference type="GO" id="GO:0004930">
    <property type="term" value="F:G protein-coupled receptor activity"/>
    <property type="evidence" value="ECO:0007669"/>
    <property type="project" value="UniProtKB-KW"/>
</dbReference>
<dbReference type="PROSITE" id="PS00237">
    <property type="entry name" value="G_PROTEIN_RECEP_F1_1"/>
    <property type="match status" value="1"/>
</dbReference>
<dbReference type="GO" id="GO:0007189">
    <property type="term" value="P:adenylate cyclase-activating G protein-coupled receptor signaling pathway"/>
    <property type="evidence" value="ECO:0007669"/>
    <property type="project" value="UniProtKB-ARBA"/>
</dbReference>
<feature type="transmembrane region" description="Helical" evidence="14">
    <location>
        <begin position="680"/>
        <end position="699"/>
    </location>
</feature>
<name>A0AAW1AWW7_CROAD</name>
<feature type="region of interest" description="Disordered" evidence="13">
    <location>
        <begin position="239"/>
        <end position="429"/>
    </location>
</feature>
<keyword evidence="7 14" id="KW-0472">Membrane</keyword>
<evidence type="ECO:0000256" key="10">
    <source>
        <dbReference type="ARBA" id="ARBA00023180"/>
    </source>
</evidence>
<evidence type="ECO:0000256" key="4">
    <source>
        <dbReference type="ARBA" id="ARBA00022692"/>
    </source>
</evidence>
<feature type="region of interest" description="Disordered" evidence="13">
    <location>
        <begin position="510"/>
        <end position="554"/>
    </location>
</feature>
<evidence type="ECO:0000256" key="1">
    <source>
        <dbReference type="ARBA" id="ARBA00004651"/>
    </source>
</evidence>
<dbReference type="Pfam" id="PF00001">
    <property type="entry name" value="7tm_1"/>
    <property type="match status" value="1"/>
</dbReference>
<evidence type="ECO:0000256" key="12">
    <source>
        <dbReference type="RuleBase" id="RU000688"/>
    </source>
</evidence>
<organism evidence="16 17">
    <name type="scientific">Crotalus adamanteus</name>
    <name type="common">Eastern diamondback rattlesnake</name>
    <dbReference type="NCBI Taxonomy" id="8729"/>
    <lineage>
        <taxon>Eukaryota</taxon>
        <taxon>Metazoa</taxon>
        <taxon>Chordata</taxon>
        <taxon>Craniata</taxon>
        <taxon>Vertebrata</taxon>
        <taxon>Euteleostomi</taxon>
        <taxon>Lepidosauria</taxon>
        <taxon>Squamata</taxon>
        <taxon>Bifurcata</taxon>
        <taxon>Unidentata</taxon>
        <taxon>Episquamata</taxon>
        <taxon>Toxicofera</taxon>
        <taxon>Serpentes</taxon>
        <taxon>Colubroidea</taxon>
        <taxon>Viperidae</taxon>
        <taxon>Crotalinae</taxon>
        <taxon>Crotalus</taxon>
    </lineage>
</organism>
<feature type="transmembrane region" description="Helical" evidence="14">
    <location>
        <begin position="609"/>
        <end position="629"/>
    </location>
</feature>
<feature type="region of interest" description="Disordered" evidence="13">
    <location>
        <begin position="182"/>
        <end position="205"/>
    </location>
</feature>
<comment type="subcellular location">
    <subcellularLocation>
        <location evidence="1">Cell membrane</location>
        <topology evidence="1">Multi-pass membrane protein</topology>
    </subcellularLocation>
</comment>
<proteinExistence type="inferred from homology"/>
<dbReference type="PRINTS" id="PR00237">
    <property type="entry name" value="GPCRRHODOPSN"/>
</dbReference>
<evidence type="ECO:0000256" key="11">
    <source>
        <dbReference type="ARBA" id="ARBA00023224"/>
    </source>
</evidence>
<keyword evidence="11 12" id="KW-0807">Transducer</keyword>
<evidence type="ECO:0000256" key="6">
    <source>
        <dbReference type="ARBA" id="ARBA00023040"/>
    </source>
</evidence>
<evidence type="ECO:0000256" key="3">
    <source>
        <dbReference type="ARBA" id="ARBA00022475"/>
    </source>
</evidence>
<keyword evidence="10" id="KW-0325">Glycoprotein</keyword>
<keyword evidence="4 12" id="KW-0812">Transmembrane</keyword>
<keyword evidence="3" id="KW-1003">Cell membrane</keyword>
<evidence type="ECO:0000256" key="9">
    <source>
        <dbReference type="ARBA" id="ARBA00023170"/>
    </source>
</evidence>
<gene>
    <name evidence="16" type="ORF">NXF25_014766</name>
</gene>
<dbReference type="EMBL" id="JAOTOJ010000011">
    <property type="protein sequence ID" value="KAK9394238.1"/>
    <property type="molecule type" value="Genomic_DNA"/>
</dbReference>
<keyword evidence="8" id="KW-1015">Disulfide bond</keyword>
<feature type="compositionally biased region" description="Low complexity" evidence="13">
    <location>
        <begin position="374"/>
        <end position="385"/>
    </location>
</feature>
<sequence>MVAASQGLVKNPSGRSVEFRQSFRGSLQDQRASTPRPLALSGYILQLHRKAESGLRCASRPPERLIASLPNLAATHRRLSGAPKSGALLTRIPWAKGAHRGGGALQLSPHQTSCCRPKGLFSQEGSRLNPQGNKRSRAAAAGPTPRWWALLRRGGAPGMREMPLLAGQFCLLRPVRRGSLAGLSREGAEPGRAHSIGGMRRLPERGEVARRVREARPDPPPAPLAAAAAASPKLTFNVWIRSPSPPRSHPVSAAPTGGPAGGSGGAPGGAGSERVKRLPAPRGGLRGRRRAEKVSGQPRRSLRAEPGGERRSRWKPGKMPRRRREQLSRAPCAAAPPGRRPPTPPVEEAAAAAATFPGKSQPSEVSRITKVAAGSSPHSGPRSPSCTQTEQPMGFPPAKPPAQVQAADWHPKPAWTPDSNQKTPSWGPPGPLVSDVDTEREENLKWEQIHKYGRYEVSPSRICLLASICTVRGKAGHVPSRQQRPSASCLARSEAGLCQLVPHLRLTSLPSRGGAKVSPHSRLSVSRKATDGLKSQERPLGGSPTPEIGQTAAKASGTSFRRPTWSCGYFTSSHANSVAELGSRMCNASQASWSCLVDSRVDHLFPPTLYIIVITVGLPTNCMALWAAYLQVRQKNELGVYLMNLSIADLLYIATLPLWIDYFLHYDNWIHGQESCKLFGFIFYTNIYISIAFLCCISVDRYLAVAHPLRFAKFRRVKTAVTVSLVVWTIEIGANSAPLFHNELFHDRYNHTFCFEKYPMEEWVAWMNLYRVFIGFLFPWMLMLCSYQGILRAVRGNVSTEKQEKAKIKRLSLSLIAILLFCFAPYHLILLSRSTVYLSRPCDCSFEEKMFVAYHTSLAFTSLNCVADPILYCFANEGARSDVAKALSTLVRFLTSSKPQEMASASLTLDTPLSTKKSIFCRQPLTFPLPPSSQAGRLGMGDEDLPMKILTFKQ</sequence>
<dbReference type="PRINTS" id="PR01147">
    <property type="entry name" value="GPR4RECEPTOR"/>
</dbReference>
<dbReference type="Proteomes" id="UP001474421">
    <property type="component" value="Unassembled WGS sequence"/>
</dbReference>
<feature type="transmembrane region" description="Helical" evidence="14">
    <location>
        <begin position="811"/>
        <end position="831"/>
    </location>
</feature>
<feature type="region of interest" description="Disordered" evidence="13">
    <location>
        <begin position="115"/>
        <end position="142"/>
    </location>
</feature>
<feature type="compositionally biased region" description="Polar residues" evidence="13">
    <location>
        <begin position="123"/>
        <end position="133"/>
    </location>
</feature>